<dbReference type="AlphaFoldDB" id="A0A8S1EZF7"/>
<evidence type="ECO:0000313" key="9">
    <source>
        <dbReference type="EMBL" id="CAB3406770.1"/>
    </source>
</evidence>
<dbReference type="InterPro" id="IPR044399">
    <property type="entry name" value="Mb-like_M"/>
</dbReference>
<dbReference type="GO" id="GO:0005344">
    <property type="term" value="F:oxygen carrier activity"/>
    <property type="evidence" value="ECO:0007669"/>
    <property type="project" value="UniProtKB-KW"/>
</dbReference>
<comment type="caution">
    <text evidence="9">The sequence shown here is derived from an EMBL/GenBank/DDBJ whole genome shotgun (WGS) entry which is preliminary data.</text>
</comment>
<evidence type="ECO:0000256" key="7">
    <source>
        <dbReference type="SAM" id="MobiDB-lite"/>
    </source>
</evidence>
<dbReference type="SUPFAM" id="SSF46458">
    <property type="entry name" value="Globin-like"/>
    <property type="match status" value="1"/>
</dbReference>
<evidence type="ECO:0000256" key="4">
    <source>
        <dbReference type="ARBA" id="ARBA00022723"/>
    </source>
</evidence>
<dbReference type="OrthoDB" id="5797731at2759"/>
<accession>A0A8S1EZF7</accession>
<sequence>MGNAHANPSPTTPLKSRRKLWRQRRLSDPSQNQNDKNCIFGRCTAYHAQNSTTISKMLFFFSNFHLLPSPSLATNSNCTTPPTIQINGEASFDEPTSSEHEIRAKSASTDFTSSSASERRKMFLTSSTTNNSVARSLDDSMIAKMTTLARAKSHSPLKQMRTYSFRSISSEDNLIDKESAELVADSWRLVEARTSENTKCFGCFVLNRVFAKIPVLRIMFGVREDESVLDLPETHQARRHAKLLTNILHLVVKNVDELEAQVAPTVFKYGERHYRPDISPHMTEENIRVFCAQIVCTVFDHLNDAEATQKCAESWIELMRYLGQKLLDGHEFAKLSAEKIISINRNDHHLFLML</sequence>
<feature type="compositionally biased region" description="Basic residues" evidence="7">
    <location>
        <begin position="15"/>
        <end position="24"/>
    </location>
</feature>
<evidence type="ECO:0000313" key="10">
    <source>
        <dbReference type="Proteomes" id="UP000494206"/>
    </source>
</evidence>
<organism evidence="9 10">
    <name type="scientific">Caenorhabditis bovis</name>
    <dbReference type="NCBI Taxonomy" id="2654633"/>
    <lineage>
        <taxon>Eukaryota</taxon>
        <taxon>Metazoa</taxon>
        <taxon>Ecdysozoa</taxon>
        <taxon>Nematoda</taxon>
        <taxon>Chromadorea</taxon>
        <taxon>Rhabditida</taxon>
        <taxon>Rhabditina</taxon>
        <taxon>Rhabditomorpha</taxon>
        <taxon>Rhabditoidea</taxon>
        <taxon>Rhabditidae</taxon>
        <taxon>Peloderinae</taxon>
        <taxon>Caenorhabditis</taxon>
    </lineage>
</organism>
<dbReference type="EMBL" id="CADEPM010000005">
    <property type="protein sequence ID" value="CAB3406770.1"/>
    <property type="molecule type" value="Genomic_DNA"/>
</dbReference>
<dbReference type="Proteomes" id="UP000494206">
    <property type="component" value="Unassembled WGS sequence"/>
</dbReference>
<keyword evidence="4" id="KW-0479">Metal-binding</keyword>
<feature type="region of interest" description="Disordered" evidence="7">
    <location>
        <begin position="88"/>
        <end position="111"/>
    </location>
</feature>
<keyword evidence="10" id="KW-1185">Reference proteome</keyword>
<evidence type="ECO:0000256" key="1">
    <source>
        <dbReference type="ARBA" id="ARBA00022448"/>
    </source>
</evidence>
<dbReference type="InterPro" id="IPR050532">
    <property type="entry name" value="Globin-like_OT"/>
</dbReference>
<gene>
    <name evidence="9" type="ORF">CBOVIS_LOCUS8792</name>
</gene>
<evidence type="ECO:0000256" key="3">
    <source>
        <dbReference type="ARBA" id="ARBA00022621"/>
    </source>
</evidence>
<protein>
    <recommendedName>
        <fullName evidence="8">Globin domain-containing protein</fullName>
    </recommendedName>
</protein>
<feature type="region of interest" description="Disordered" evidence="7">
    <location>
        <begin position="1"/>
        <end position="34"/>
    </location>
</feature>
<keyword evidence="2 6" id="KW-0349">Heme</keyword>
<dbReference type="GO" id="GO:0019825">
    <property type="term" value="F:oxygen binding"/>
    <property type="evidence" value="ECO:0007669"/>
    <property type="project" value="InterPro"/>
</dbReference>
<proteinExistence type="inferred from homology"/>
<dbReference type="PANTHER" id="PTHR46458:SF1">
    <property type="entry name" value="GEO09476P1"/>
    <property type="match status" value="1"/>
</dbReference>
<comment type="similarity">
    <text evidence="6">Belongs to the globin family.</text>
</comment>
<keyword evidence="5" id="KW-0408">Iron</keyword>
<evidence type="ECO:0000256" key="2">
    <source>
        <dbReference type="ARBA" id="ARBA00022617"/>
    </source>
</evidence>
<dbReference type="GO" id="GO:0046872">
    <property type="term" value="F:metal ion binding"/>
    <property type="evidence" value="ECO:0007669"/>
    <property type="project" value="UniProtKB-KW"/>
</dbReference>
<dbReference type="GO" id="GO:0020037">
    <property type="term" value="F:heme binding"/>
    <property type="evidence" value="ECO:0007669"/>
    <property type="project" value="InterPro"/>
</dbReference>
<name>A0A8S1EZF7_9PELO</name>
<evidence type="ECO:0000256" key="6">
    <source>
        <dbReference type="RuleBase" id="RU000356"/>
    </source>
</evidence>
<feature type="domain" description="Globin" evidence="8">
    <location>
        <begin position="173"/>
        <end position="331"/>
    </location>
</feature>
<evidence type="ECO:0000259" key="8">
    <source>
        <dbReference type="PROSITE" id="PS01033"/>
    </source>
</evidence>
<dbReference type="InterPro" id="IPR000971">
    <property type="entry name" value="Globin"/>
</dbReference>
<keyword evidence="3 6" id="KW-0561">Oxygen transport</keyword>
<keyword evidence="1 6" id="KW-0813">Transport</keyword>
<feature type="compositionally biased region" description="Polar residues" evidence="7">
    <location>
        <begin position="1"/>
        <end position="14"/>
    </location>
</feature>
<dbReference type="Pfam" id="PF00042">
    <property type="entry name" value="Globin"/>
    <property type="match status" value="1"/>
</dbReference>
<dbReference type="PROSITE" id="PS01033">
    <property type="entry name" value="GLOBIN"/>
    <property type="match status" value="1"/>
</dbReference>
<dbReference type="InterPro" id="IPR012292">
    <property type="entry name" value="Globin/Proto"/>
</dbReference>
<dbReference type="Gene3D" id="1.10.490.10">
    <property type="entry name" value="Globins"/>
    <property type="match status" value="1"/>
</dbReference>
<reference evidence="9 10" key="1">
    <citation type="submission" date="2020-04" db="EMBL/GenBank/DDBJ databases">
        <authorList>
            <person name="Laetsch R D."/>
            <person name="Stevens L."/>
            <person name="Kumar S."/>
            <person name="Blaxter L. M."/>
        </authorList>
    </citation>
    <scope>NUCLEOTIDE SEQUENCE [LARGE SCALE GENOMIC DNA]</scope>
</reference>
<dbReference type="PANTHER" id="PTHR46458">
    <property type="entry name" value="BLR2807 PROTEIN"/>
    <property type="match status" value="1"/>
</dbReference>
<evidence type="ECO:0000256" key="5">
    <source>
        <dbReference type="ARBA" id="ARBA00023004"/>
    </source>
</evidence>
<dbReference type="InterPro" id="IPR009050">
    <property type="entry name" value="Globin-like_sf"/>
</dbReference>
<dbReference type="CDD" id="cd01040">
    <property type="entry name" value="Mb-like"/>
    <property type="match status" value="1"/>
</dbReference>